<dbReference type="AlphaFoldDB" id="A0A9W7SHN7"/>
<protein>
    <submittedName>
        <fullName evidence="2">Uncharacterized protein</fullName>
    </submittedName>
</protein>
<sequence>MGGSDQPYMYDPPARRPIAYPYSDFNPKAVTHASYARLSHVSTASSNATKKPGPLINFNQHPDSYVVVAGNQTEHKPLPPNTKTAVVGVRWVTFGFRVLQEIGAIGLLVGVICIKGTSGAETYLLRIPQACDMLITLYAIYHLARSAKSRPAGSAASYHVFALVMDVALIPLYAYITLAVNSNRQLPVPQYKADGDELDGDWRFTSFFTSQAGTDLLLEITTFAAAVMAGLHLLTTGLDLYLAIVFRKIAGLPPDMNPLEDNLTSRHGSKHKYKSSEASVINEQLSDAEKKRLAHISGSTLNGSRVSMAQRESFMDDIPQIPFGHSRSGSKTSLAFSPHNPDSARWSRHQYDGQQDVYRDAATNPNSRYIVRPDGILDVRPRGERGRTPTTRTSVMTDTSNPSTQTPTPTTPTKQPPTTLVMDATGSPEFERPRSAHDSLDRFDGPRPASYLTASPHDAPAAPAPKTHNYHPLATHDRHDSSEPVHPAAPQPLGMHPPTPPVPTDEDADPNDGVTRSDTTATVSSSVYSESAPALPTTPKARYYGALALQGRSKR</sequence>
<accession>A0A9W7SHN7</accession>
<feature type="compositionally biased region" description="Basic and acidic residues" evidence="1">
    <location>
        <begin position="375"/>
        <end position="387"/>
    </location>
</feature>
<feature type="region of interest" description="Disordered" evidence="1">
    <location>
        <begin position="318"/>
        <end position="347"/>
    </location>
</feature>
<feature type="region of interest" description="Disordered" evidence="1">
    <location>
        <begin position="359"/>
        <end position="542"/>
    </location>
</feature>
<feature type="compositionally biased region" description="Basic and acidic residues" evidence="1">
    <location>
        <begin position="474"/>
        <end position="483"/>
    </location>
</feature>
<reference evidence="2 3" key="1">
    <citation type="journal article" date="2018" name="IMA Fungus">
        <title>IMA Genome-F 10: Nine draft genome sequences of Claviceps purpurea s.lat., including C. arundinis, C. humidiphila, and C. cf. spartinae, pseudomolecules for the pitch canker pathogen Fusarium circinatum, draft genome of Davidsoniella eucalypti, Grosmannia galeiformis, Quambalaria eucalypti, and Teratosphaeria destructans.</title>
        <authorList>
            <person name="Wingfield B.D."/>
            <person name="Liu M."/>
            <person name="Nguyen H.D."/>
            <person name="Lane F.A."/>
            <person name="Morgan S.W."/>
            <person name="De Vos L."/>
            <person name="Wilken P.M."/>
            <person name="Duong T.A."/>
            <person name="Aylward J."/>
            <person name="Coetzee M.P."/>
            <person name="Dadej K."/>
            <person name="De Beer Z.W."/>
            <person name="Findlay W."/>
            <person name="Havenga M."/>
            <person name="Kolarik M."/>
            <person name="Menzies J.G."/>
            <person name="Naidoo K."/>
            <person name="Pochopski O."/>
            <person name="Shoukouhi P."/>
            <person name="Santana Q.C."/>
            <person name="Seifert K.A."/>
            <person name="Soal N."/>
            <person name="Steenkamp E.T."/>
            <person name="Tatham C.T."/>
            <person name="van der Nest M.A."/>
            <person name="Wingfield M.J."/>
        </authorList>
    </citation>
    <scope>NUCLEOTIDE SEQUENCE [LARGE SCALE GENOMIC DNA]</scope>
    <source>
        <strain evidence="2">CMW44962</strain>
    </source>
</reference>
<dbReference type="Proteomes" id="UP001138500">
    <property type="component" value="Unassembled WGS sequence"/>
</dbReference>
<name>A0A9W7SHN7_9PEZI</name>
<reference evidence="2 3" key="2">
    <citation type="journal article" date="2021" name="Curr. Genet.">
        <title>Genetic response to nitrogen starvation in the aggressive Eucalyptus foliar pathogen Teratosphaeria destructans.</title>
        <authorList>
            <person name="Havenga M."/>
            <person name="Wingfield B.D."/>
            <person name="Wingfield M.J."/>
            <person name="Dreyer L.L."/>
            <person name="Roets F."/>
            <person name="Aylward J."/>
        </authorList>
    </citation>
    <scope>NUCLEOTIDE SEQUENCE [LARGE SCALE GENOMIC DNA]</scope>
    <source>
        <strain evidence="2">CMW44962</strain>
    </source>
</reference>
<feature type="non-terminal residue" evidence="2">
    <location>
        <position position="1"/>
    </location>
</feature>
<evidence type="ECO:0000256" key="1">
    <source>
        <dbReference type="SAM" id="MobiDB-lite"/>
    </source>
</evidence>
<feature type="compositionally biased region" description="Polar residues" evidence="1">
    <location>
        <begin position="514"/>
        <end position="529"/>
    </location>
</feature>
<dbReference type="EMBL" id="RIBY02002600">
    <property type="protein sequence ID" value="KAH9808621.1"/>
    <property type="molecule type" value="Genomic_DNA"/>
</dbReference>
<evidence type="ECO:0000313" key="2">
    <source>
        <dbReference type="EMBL" id="KAH9808621.1"/>
    </source>
</evidence>
<keyword evidence="3" id="KW-1185">Reference proteome</keyword>
<gene>
    <name evidence="2" type="ORF">Tdes44962_MAKER06277</name>
</gene>
<evidence type="ECO:0000313" key="3">
    <source>
        <dbReference type="Proteomes" id="UP001138500"/>
    </source>
</evidence>
<organism evidence="2 3">
    <name type="scientific">Teratosphaeria destructans</name>
    <dbReference type="NCBI Taxonomy" id="418781"/>
    <lineage>
        <taxon>Eukaryota</taxon>
        <taxon>Fungi</taxon>
        <taxon>Dikarya</taxon>
        <taxon>Ascomycota</taxon>
        <taxon>Pezizomycotina</taxon>
        <taxon>Dothideomycetes</taxon>
        <taxon>Dothideomycetidae</taxon>
        <taxon>Mycosphaerellales</taxon>
        <taxon>Teratosphaeriaceae</taxon>
        <taxon>Teratosphaeria</taxon>
    </lineage>
</organism>
<dbReference type="OrthoDB" id="5404940at2759"/>
<feature type="compositionally biased region" description="Low complexity" evidence="1">
    <location>
        <begin position="388"/>
        <end position="419"/>
    </location>
</feature>
<feature type="compositionally biased region" description="Basic and acidic residues" evidence="1">
    <location>
        <begin position="429"/>
        <end position="445"/>
    </location>
</feature>
<proteinExistence type="predicted"/>
<feature type="compositionally biased region" description="Pro residues" evidence="1">
    <location>
        <begin position="487"/>
        <end position="503"/>
    </location>
</feature>
<comment type="caution">
    <text evidence="2">The sequence shown here is derived from an EMBL/GenBank/DDBJ whole genome shotgun (WGS) entry which is preliminary data.</text>
</comment>